<feature type="domain" description="OmpA-like" evidence="6">
    <location>
        <begin position="258"/>
        <end position="374"/>
    </location>
</feature>
<proteinExistence type="predicted"/>
<dbReference type="PANTHER" id="PTHR30329:SF21">
    <property type="entry name" value="LIPOPROTEIN YIAD-RELATED"/>
    <property type="match status" value="1"/>
</dbReference>
<dbReference type="InterPro" id="IPR006664">
    <property type="entry name" value="OMP_bac"/>
</dbReference>
<dbReference type="InterPro" id="IPR006665">
    <property type="entry name" value="OmpA-like"/>
</dbReference>
<evidence type="ECO:0000256" key="4">
    <source>
        <dbReference type="PROSITE-ProRule" id="PRU00473"/>
    </source>
</evidence>
<keyword evidence="2 4" id="KW-0472">Membrane</keyword>
<evidence type="ECO:0000256" key="1">
    <source>
        <dbReference type="ARBA" id="ARBA00004442"/>
    </source>
</evidence>
<reference evidence="7" key="2">
    <citation type="journal article" date="2024" name="Antonie Van Leeuwenhoek">
        <title>Roseihalotalea indica gen. nov., sp. nov., a halophilic Bacteroidetes from mesopelagic Southwest Indian Ocean with higher carbohydrate metabolic potential.</title>
        <authorList>
            <person name="Chen B."/>
            <person name="Zhang M."/>
            <person name="Lin D."/>
            <person name="Ye J."/>
            <person name="Tang K."/>
        </authorList>
    </citation>
    <scope>NUCLEOTIDE SEQUENCE</scope>
    <source>
        <strain evidence="7">TK19036</strain>
    </source>
</reference>
<dbReference type="PANTHER" id="PTHR30329">
    <property type="entry name" value="STATOR ELEMENT OF FLAGELLAR MOTOR COMPLEX"/>
    <property type="match status" value="1"/>
</dbReference>
<name>A0AA49JJ49_9BACT</name>
<feature type="chain" id="PRO_5041270953" evidence="5">
    <location>
        <begin position="20"/>
        <end position="374"/>
    </location>
</feature>
<dbReference type="InterPro" id="IPR036737">
    <property type="entry name" value="OmpA-like_sf"/>
</dbReference>
<dbReference type="Gene3D" id="3.30.1330.60">
    <property type="entry name" value="OmpA-like domain"/>
    <property type="match status" value="1"/>
</dbReference>
<organism evidence="7">
    <name type="scientific">Roseihalotalea indica</name>
    <dbReference type="NCBI Taxonomy" id="2867963"/>
    <lineage>
        <taxon>Bacteria</taxon>
        <taxon>Pseudomonadati</taxon>
        <taxon>Bacteroidota</taxon>
        <taxon>Cytophagia</taxon>
        <taxon>Cytophagales</taxon>
        <taxon>Catalimonadaceae</taxon>
        <taxon>Roseihalotalea</taxon>
    </lineage>
</organism>
<evidence type="ECO:0000256" key="2">
    <source>
        <dbReference type="ARBA" id="ARBA00023136"/>
    </source>
</evidence>
<dbReference type="InterPro" id="IPR049804">
    <property type="entry name" value="Choice_anch_L"/>
</dbReference>
<dbReference type="CDD" id="cd07185">
    <property type="entry name" value="OmpA_C-like"/>
    <property type="match status" value="1"/>
</dbReference>
<evidence type="ECO:0000256" key="5">
    <source>
        <dbReference type="SAM" id="SignalP"/>
    </source>
</evidence>
<evidence type="ECO:0000313" key="7">
    <source>
        <dbReference type="EMBL" id="WKN38457.1"/>
    </source>
</evidence>
<dbReference type="InterPro" id="IPR050330">
    <property type="entry name" value="Bact_OuterMem_StrucFunc"/>
</dbReference>
<keyword evidence="5" id="KW-0732">Signal</keyword>
<dbReference type="PROSITE" id="PS51123">
    <property type="entry name" value="OMPA_2"/>
    <property type="match status" value="1"/>
</dbReference>
<accession>A0AA49JJ49</accession>
<sequence>MAGLRIIGLFLLAPRLLLAQVQVDTSFTEDVLIKEVFLQSALKVNAISYRGSYQALGLFTCEHPDFPLPKGIILSTGRATNAIGPNKSHGRSTIFRKEGDAQLSKISGARDTYDAAVLEFTFFPTHNTIAFDYVFASEEYPEYVNKGFNDVFAFILTDLETKEQQNLAVVPGTKSPVHIDQINAYRNAEWFIENTLKEAPYRQWIEYDGLTQMLTAQARVVPNRPYHIKLAIADVDDYKLDSSVILREKSFRSFDQPIANTPQAEPVMVYFPWDSSELSEQAKTELRTFVSQILKASPQAIRVRGHTDDQGTNDYNQQLARQRVQAVVNFLASLGLRGKVKLYRQSLGESEPVASNAEETGRARNRRVEVQVQF</sequence>
<feature type="signal peptide" evidence="5">
    <location>
        <begin position="1"/>
        <end position="19"/>
    </location>
</feature>
<reference evidence="7" key="1">
    <citation type="journal article" date="2023" name="Comput. Struct. Biotechnol. J.">
        <title>Discovery of a novel marine Bacteroidetes with a rich repertoire of carbohydrate-active enzymes.</title>
        <authorList>
            <person name="Chen B."/>
            <person name="Liu G."/>
            <person name="Chen Q."/>
            <person name="Wang H."/>
            <person name="Liu L."/>
            <person name="Tang K."/>
        </authorList>
    </citation>
    <scope>NUCLEOTIDE SEQUENCE</scope>
    <source>
        <strain evidence="7">TK19036</strain>
    </source>
</reference>
<dbReference type="EMBL" id="CP120682">
    <property type="protein sequence ID" value="WKN38457.1"/>
    <property type="molecule type" value="Genomic_DNA"/>
</dbReference>
<dbReference type="PRINTS" id="PR01021">
    <property type="entry name" value="OMPADOMAIN"/>
</dbReference>
<dbReference type="NCBIfam" id="NF038133">
    <property type="entry name" value="choice_anch_L"/>
    <property type="match status" value="1"/>
</dbReference>
<dbReference type="SUPFAM" id="SSF103088">
    <property type="entry name" value="OmpA-like"/>
    <property type="match status" value="1"/>
</dbReference>
<dbReference type="GO" id="GO:0009279">
    <property type="term" value="C:cell outer membrane"/>
    <property type="evidence" value="ECO:0007669"/>
    <property type="project" value="UniProtKB-SubCell"/>
</dbReference>
<comment type="subcellular location">
    <subcellularLocation>
        <location evidence="1">Cell outer membrane</location>
    </subcellularLocation>
</comment>
<evidence type="ECO:0000256" key="3">
    <source>
        <dbReference type="ARBA" id="ARBA00023237"/>
    </source>
</evidence>
<gene>
    <name evidence="7" type="ORF">K4G66_07045</name>
</gene>
<dbReference type="Pfam" id="PF00691">
    <property type="entry name" value="OmpA"/>
    <property type="match status" value="1"/>
</dbReference>
<protein>
    <submittedName>
        <fullName evidence="7">OmpA family protein</fullName>
    </submittedName>
</protein>
<keyword evidence="3" id="KW-0998">Cell outer membrane</keyword>
<evidence type="ECO:0000259" key="6">
    <source>
        <dbReference type="PROSITE" id="PS51123"/>
    </source>
</evidence>
<dbReference type="AlphaFoldDB" id="A0AA49JJ49"/>